<sequence length="109" mass="12949">MLAKYILQAISHSKICHLILDENNKDALSEVNQRIRKWQFQNGVILQCLEETELNIAECDSQCPEHWIIWEVIKTNGEPILPVRKEFFSLCQQKFWLKMQLSEDTLIKY</sequence>
<organism evidence="1 2">
    <name type="scientific">Providencia rustigianii</name>
    <dbReference type="NCBI Taxonomy" id="158850"/>
    <lineage>
        <taxon>Bacteria</taxon>
        <taxon>Pseudomonadati</taxon>
        <taxon>Pseudomonadota</taxon>
        <taxon>Gammaproteobacteria</taxon>
        <taxon>Enterobacterales</taxon>
        <taxon>Morganellaceae</taxon>
        <taxon>Providencia</taxon>
    </lineage>
</organism>
<reference evidence="1 2" key="1">
    <citation type="submission" date="2018-06" db="EMBL/GenBank/DDBJ databases">
        <authorList>
            <consortium name="Pathogen Informatics"/>
            <person name="Doyle S."/>
        </authorList>
    </citation>
    <scope>NUCLEOTIDE SEQUENCE [LARGE SCALE GENOMIC DNA]</scope>
    <source>
        <strain evidence="1 2">NCTC12026</strain>
    </source>
</reference>
<evidence type="ECO:0000313" key="2">
    <source>
        <dbReference type="Proteomes" id="UP000255129"/>
    </source>
</evidence>
<dbReference type="RefSeq" id="WP_115164140.1">
    <property type="nucleotide sequence ID" value="NZ_UGUA01000002.1"/>
</dbReference>
<name>A0A379G2J7_9GAMM</name>
<evidence type="ECO:0000313" key="1">
    <source>
        <dbReference type="EMBL" id="SUC35082.1"/>
    </source>
</evidence>
<dbReference type="AlphaFoldDB" id="A0A379G2J7"/>
<proteinExistence type="predicted"/>
<gene>
    <name evidence="1" type="ORF">NCTC12026_01459</name>
</gene>
<accession>A0A379G2J7</accession>
<dbReference type="Proteomes" id="UP000255129">
    <property type="component" value="Unassembled WGS sequence"/>
</dbReference>
<dbReference type="OrthoDB" id="8605335at2"/>
<protein>
    <submittedName>
        <fullName evidence="1">Uncharacterized protein</fullName>
    </submittedName>
</protein>
<dbReference type="EMBL" id="UGUA01000002">
    <property type="protein sequence ID" value="SUC35082.1"/>
    <property type="molecule type" value="Genomic_DNA"/>
</dbReference>